<feature type="region of interest" description="Disordered" evidence="1">
    <location>
        <begin position="1"/>
        <end position="21"/>
    </location>
</feature>
<feature type="compositionally biased region" description="Basic residues" evidence="1">
    <location>
        <begin position="1"/>
        <end position="11"/>
    </location>
</feature>
<reference evidence="3" key="3">
    <citation type="submission" date="2020-12" db="UniProtKB">
        <authorList>
            <consortium name="EnsemblPlants"/>
        </authorList>
    </citation>
    <scope>IDENTIFICATION</scope>
</reference>
<dbReference type="EnsemblPlants" id="Pp3c1_21780V3.1">
    <property type="protein sequence ID" value="PAC:32969908.CDS.1"/>
    <property type="gene ID" value="Pp3c1_21780"/>
</dbReference>
<feature type="compositionally biased region" description="Basic and acidic residues" evidence="1">
    <location>
        <begin position="12"/>
        <end position="21"/>
    </location>
</feature>
<sequence>MPTVHPKLRCHNHPEAQQHERPSLTAFLRRGLVTTKELIQVTSLRPSPGIDPGADSRVDTCPTVG</sequence>
<dbReference type="Gramene" id="Pp3c1_21780V3.1">
    <property type="protein sequence ID" value="PAC:32969908.CDS.1"/>
    <property type="gene ID" value="Pp3c1_21780"/>
</dbReference>
<evidence type="ECO:0000313" key="3">
    <source>
        <dbReference type="EnsemblPlants" id="PAC:32969908.CDS.1"/>
    </source>
</evidence>
<name>A0A2K1L926_PHYPA</name>
<reference evidence="2 4" key="2">
    <citation type="journal article" date="2018" name="Plant J.">
        <title>The Physcomitrella patens chromosome-scale assembly reveals moss genome structure and evolution.</title>
        <authorList>
            <person name="Lang D."/>
            <person name="Ullrich K.K."/>
            <person name="Murat F."/>
            <person name="Fuchs J."/>
            <person name="Jenkins J."/>
            <person name="Haas F.B."/>
            <person name="Piednoel M."/>
            <person name="Gundlach H."/>
            <person name="Van Bel M."/>
            <person name="Meyberg R."/>
            <person name="Vives C."/>
            <person name="Morata J."/>
            <person name="Symeonidi A."/>
            <person name="Hiss M."/>
            <person name="Muchero W."/>
            <person name="Kamisugi Y."/>
            <person name="Saleh O."/>
            <person name="Blanc G."/>
            <person name="Decker E.L."/>
            <person name="van Gessel N."/>
            <person name="Grimwood J."/>
            <person name="Hayes R.D."/>
            <person name="Graham S.W."/>
            <person name="Gunter L.E."/>
            <person name="McDaniel S.F."/>
            <person name="Hoernstein S.N.W."/>
            <person name="Larsson A."/>
            <person name="Li F.W."/>
            <person name="Perroud P.F."/>
            <person name="Phillips J."/>
            <person name="Ranjan P."/>
            <person name="Rokshar D.S."/>
            <person name="Rothfels C.J."/>
            <person name="Schneider L."/>
            <person name="Shu S."/>
            <person name="Stevenson D.W."/>
            <person name="Thummler F."/>
            <person name="Tillich M."/>
            <person name="Villarreal Aguilar J.C."/>
            <person name="Widiez T."/>
            <person name="Wong G.K."/>
            <person name="Wymore A."/>
            <person name="Zhang Y."/>
            <person name="Zimmer A.D."/>
            <person name="Quatrano R.S."/>
            <person name="Mayer K.F.X."/>
            <person name="Goodstein D."/>
            <person name="Casacuberta J.M."/>
            <person name="Vandepoele K."/>
            <person name="Reski R."/>
            <person name="Cuming A.C."/>
            <person name="Tuskan G.A."/>
            <person name="Maumus F."/>
            <person name="Salse J."/>
            <person name="Schmutz J."/>
            <person name="Rensing S.A."/>
        </authorList>
    </citation>
    <scope>NUCLEOTIDE SEQUENCE [LARGE SCALE GENOMIC DNA]</scope>
    <source>
        <strain evidence="3 4">cv. Gransden 2004</strain>
    </source>
</reference>
<organism evidence="2">
    <name type="scientific">Physcomitrium patens</name>
    <name type="common">Spreading-leaved earth moss</name>
    <name type="synonym">Physcomitrella patens</name>
    <dbReference type="NCBI Taxonomy" id="3218"/>
    <lineage>
        <taxon>Eukaryota</taxon>
        <taxon>Viridiplantae</taxon>
        <taxon>Streptophyta</taxon>
        <taxon>Embryophyta</taxon>
        <taxon>Bryophyta</taxon>
        <taxon>Bryophytina</taxon>
        <taxon>Bryopsida</taxon>
        <taxon>Funariidae</taxon>
        <taxon>Funariales</taxon>
        <taxon>Funariaceae</taxon>
        <taxon>Physcomitrium</taxon>
    </lineage>
</organism>
<proteinExistence type="predicted"/>
<dbReference type="EMBL" id="ABEU02000001">
    <property type="protein sequence ID" value="PNR62540.1"/>
    <property type="molecule type" value="Genomic_DNA"/>
</dbReference>
<gene>
    <name evidence="2" type="ORF">PHYPA_000964</name>
</gene>
<accession>A0A2K1L926</accession>
<evidence type="ECO:0000313" key="2">
    <source>
        <dbReference type="EMBL" id="PNR62540.1"/>
    </source>
</evidence>
<evidence type="ECO:0000313" key="4">
    <source>
        <dbReference type="Proteomes" id="UP000006727"/>
    </source>
</evidence>
<protein>
    <submittedName>
        <fullName evidence="2 3">Uncharacterized protein</fullName>
    </submittedName>
</protein>
<dbReference type="InParanoid" id="A0A2K1L926"/>
<keyword evidence="4" id="KW-1185">Reference proteome</keyword>
<evidence type="ECO:0000256" key="1">
    <source>
        <dbReference type="SAM" id="MobiDB-lite"/>
    </source>
</evidence>
<dbReference type="AlphaFoldDB" id="A0A2K1L926"/>
<feature type="region of interest" description="Disordered" evidence="1">
    <location>
        <begin position="44"/>
        <end position="65"/>
    </location>
</feature>
<dbReference type="Proteomes" id="UP000006727">
    <property type="component" value="Chromosome 1"/>
</dbReference>
<reference evidence="2 4" key="1">
    <citation type="journal article" date="2008" name="Science">
        <title>The Physcomitrella genome reveals evolutionary insights into the conquest of land by plants.</title>
        <authorList>
            <person name="Rensing S."/>
            <person name="Lang D."/>
            <person name="Zimmer A."/>
            <person name="Terry A."/>
            <person name="Salamov A."/>
            <person name="Shapiro H."/>
            <person name="Nishiyama T."/>
            <person name="Perroud P.-F."/>
            <person name="Lindquist E."/>
            <person name="Kamisugi Y."/>
            <person name="Tanahashi T."/>
            <person name="Sakakibara K."/>
            <person name="Fujita T."/>
            <person name="Oishi K."/>
            <person name="Shin-I T."/>
            <person name="Kuroki Y."/>
            <person name="Toyoda A."/>
            <person name="Suzuki Y."/>
            <person name="Hashimoto A."/>
            <person name="Yamaguchi K."/>
            <person name="Sugano A."/>
            <person name="Kohara Y."/>
            <person name="Fujiyama A."/>
            <person name="Anterola A."/>
            <person name="Aoki S."/>
            <person name="Ashton N."/>
            <person name="Barbazuk W.B."/>
            <person name="Barker E."/>
            <person name="Bennetzen J."/>
            <person name="Bezanilla M."/>
            <person name="Blankenship R."/>
            <person name="Cho S.H."/>
            <person name="Dutcher S."/>
            <person name="Estelle M."/>
            <person name="Fawcett J.A."/>
            <person name="Gundlach H."/>
            <person name="Hanada K."/>
            <person name="Heyl A."/>
            <person name="Hicks K.A."/>
            <person name="Hugh J."/>
            <person name="Lohr M."/>
            <person name="Mayer K."/>
            <person name="Melkozernov A."/>
            <person name="Murata T."/>
            <person name="Nelson D."/>
            <person name="Pils B."/>
            <person name="Prigge M."/>
            <person name="Reiss B."/>
            <person name="Renner T."/>
            <person name="Rombauts S."/>
            <person name="Rushton P."/>
            <person name="Sanderfoot A."/>
            <person name="Schween G."/>
            <person name="Shiu S.-H."/>
            <person name="Stueber K."/>
            <person name="Theodoulou F.L."/>
            <person name="Tu H."/>
            <person name="Van de Peer Y."/>
            <person name="Verrier P.J."/>
            <person name="Waters E."/>
            <person name="Wood A."/>
            <person name="Yang L."/>
            <person name="Cove D."/>
            <person name="Cuming A."/>
            <person name="Hasebe M."/>
            <person name="Lucas S."/>
            <person name="Mishler D.B."/>
            <person name="Reski R."/>
            <person name="Grigoriev I."/>
            <person name="Quatrano R.S."/>
            <person name="Boore J.L."/>
        </authorList>
    </citation>
    <scope>NUCLEOTIDE SEQUENCE [LARGE SCALE GENOMIC DNA]</scope>
    <source>
        <strain evidence="3 4">cv. Gransden 2004</strain>
    </source>
</reference>